<name>A0A1A3NS88_MYCAS</name>
<dbReference type="PANTHER" id="PTHR43384:SF14">
    <property type="entry name" value="ESX-1 SECRETION-ASSOCIATED PROTEIN ESPI"/>
    <property type="match status" value="1"/>
</dbReference>
<dbReference type="Gene3D" id="3.40.50.300">
    <property type="entry name" value="P-loop containing nucleotide triphosphate hydrolases"/>
    <property type="match status" value="1"/>
</dbReference>
<dbReference type="GO" id="GO:0009898">
    <property type="term" value="C:cytoplasmic side of plasma membrane"/>
    <property type="evidence" value="ECO:0007669"/>
    <property type="project" value="TreeGrafter"/>
</dbReference>
<protein>
    <submittedName>
        <fullName evidence="2">Cobalamin biosynthesis protein CobB</fullName>
    </submittedName>
</protein>
<feature type="domain" description="CobQ/CobB/MinD/ParA nucleotide binding" evidence="1">
    <location>
        <begin position="58"/>
        <end position="265"/>
    </location>
</feature>
<reference evidence="2 3" key="1">
    <citation type="submission" date="2016-06" db="EMBL/GenBank/DDBJ databases">
        <authorList>
            <person name="Kjaerup R.B."/>
            <person name="Dalgaard T.S."/>
            <person name="Juul-Madsen H.R."/>
        </authorList>
    </citation>
    <scope>NUCLEOTIDE SEQUENCE [LARGE SCALE GENOMIC DNA]</scope>
    <source>
        <strain evidence="2 3">1165133.8</strain>
    </source>
</reference>
<evidence type="ECO:0000313" key="2">
    <source>
        <dbReference type="EMBL" id="OBK24923.1"/>
    </source>
</evidence>
<dbReference type="InterPro" id="IPR002586">
    <property type="entry name" value="CobQ/CobB/MinD/ParA_Nub-bd_dom"/>
</dbReference>
<dbReference type="GO" id="GO:0005524">
    <property type="term" value="F:ATP binding"/>
    <property type="evidence" value="ECO:0007669"/>
    <property type="project" value="TreeGrafter"/>
</dbReference>
<dbReference type="PANTHER" id="PTHR43384">
    <property type="entry name" value="SEPTUM SITE-DETERMINING PROTEIN MIND HOMOLOG, CHLOROPLASTIC-RELATED"/>
    <property type="match status" value="1"/>
</dbReference>
<evidence type="ECO:0000259" key="1">
    <source>
        <dbReference type="Pfam" id="PF01656"/>
    </source>
</evidence>
<organism evidence="2 3">
    <name type="scientific">Mycobacterium asiaticum</name>
    <dbReference type="NCBI Taxonomy" id="1790"/>
    <lineage>
        <taxon>Bacteria</taxon>
        <taxon>Bacillati</taxon>
        <taxon>Actinomycetota</taxon>
        <taxon>Actinomycetes</taxon>
        <taxon>Mycobacteriales</taxon>
        <taxon>Mycobacteriaceae</taxon>
        <taxon>Mycobacterium</taxon>
    </lineage>
</organism>
<dbReference type="GO" id="GO:0016887">
    <property type="term" value="F:ATP hydrolysis activity"/>
    <property type="evidence" value="ECO:0007669"/>
    <property type="project" value="TreeGrafter"/>
</dbReference>
<dbReference type="Pfam" id="PF01656">
    <property type="entry name" value="CbiA"/>
    <property type="match status" value="1"/>
</dbReference>
<proteinExistence type="predicted"/>
<dbReference type="GO" id="GO:0005829">
    <property type="term" value="C:cytosol"/>
    <property type="evidence" value="ECO:0007669"/>
    <property type="project" value="TreeGrafter"/>
</dbReference>
<sequence>MPGGTALDAIEPEVPDRQGWRDLIHRYAGIDLGPGKDAAYENALRAQVNTPLGAAYPIAVLNLKGGVGKTTVVEALGSTFASLRNDRVIAVDADEGDLADRHGRRSQLSLVDLLLDGSITRYTDVRAHTFMNSSGLEVLGPPDYARTHWTIGRQDFVKAYSILRAHYSLVLVDCPKPLKSGVMEAVLPESRALVVVTSTSIDAIQKTRTTLEWLSNNGYRKLLRSTVLAVNHVERTQLSALATKELEELSAHVGATVVLPFDRHVHHGREIGLDRLSRESRRCYLEMAAALARTFPSR</sequence>
<dbReference type="EMBL" id="LZLS01000149">
    <property type="protein sequence ID" value="OBK24923.1"/>
    <property type="molecule type" value="Genomic_DNA"/>
</dbReference>
<dbReference type="GO" id="GO:0051782">
    <property type="term" value="P:negative regulation of cell division"/>
    <property type="evidence" value="ECO:0007669"/>
    <property type="project" value="TreeGrafter"/>
</dbReference>
<comment type="caution">
    <text evidence="2">The sequence shown here is derived from an EMBL/GenBank/DDBJ whole genome shotgun (WGS) entry which is preliminary data.</text>
</comment>
<dbReference type="AlphaFoldDB" id="A0A1A3NS88"/>
<evidence type="ECO:0000313" key="3">
    <source>
        <dbReference type="Proteomes" id="UP000093928"/>
    </source>
</evidence>
<accession>A0A1A3NS88</accession>
<dbReference type="OrthoDB" id="3204399at2"/>
<dbReference type="SUPFAM" id="SSF52540">
    <property type="entry name" value="P-loop containing nucleoside triphosphate hydrolases"/>
    <property type="match status" value="1"/>
</dbReference>
<dbReference type="InterPro" id="IPR027417">
    <property type="entry name" value="P-loop_NTPase"/>
</dbReference>
<dbReference type="InterPro" id="IPR050625">
    <property type="entry name" value="ParA/MinD_ATPase"/>
</dbReference>
<gene>
    <name evidence="2" type="ORF">A5634_02215</name>
</gene>
<dbReference type="Proteomes" id="UP000093928">
    <property type="component" value="Unassembled WGS sequence"/>
</dbReference>